<evidence type="ECO:0000256" key="4">
    <source>
        <dbReference type="ARBA" id="ARBA00022989"/>
    </source>
</evidence>
<dbReference type="InterPro" id="IPR001248">
    <property type="entry name" value="Pur-cyt_permease"/>
</dbReference>
<dbReference type="GO" id="GO:0005886">
    <property type="term" value="C:plasma membrane"/>
    <property type="evidence" value="ECO:0007669"/>
    <property type="project" value="TreeGrafter"/>
</dbReference>
<name>A0A0B8PI58_9VIBR</name>
<dbReference type="Gene3D" id="1.10.4160.10">
    <property type="entry name" value="Hydantoin permease"/>
    <property type="match status" value="1"/>
</dbReference>
<proteinExistence type="inferred from homology"/>
<evidence type="ECO:0000313" key="7">
    <source>
        <dbReference type="EMBL" id="GAM64327.1"/>
    </source>
</evidence>
<protein>
    <submittedName>
        <fullName evidence="7">Hydantoin permease</fullName>
    </submittedName>
</protein>
<organism evidence="7 8">
    <name type="scientific">Vibrio ishigakensis</name>
    <dbReference type="NCBI Taxonomy" id="1481914"/>
    <lineage>
        <taxon>Bacteria</taxon>
        <taxon>Pseudomonadati</taxon>
        <taxon>Pseudomonadota</taxon>
        <taxon>Gammaproteobacteria</taxon>
        <taxon>Vibrionales</taxon>
        <taxon>Vibrionaceae</taxon>
        <taxon>Vibrio</taxon>
    </lineage>
</organism>
<gene>
    <name evidence="7" type="ORF">JCM19232_997</name>
</gene>
<reference evidence="7 8" key="2">
    <citation type="submission" date="2015-01" db="EMBL/GenBank/DDBJ databases">
        <authorList>
            <consortium name="NBRP consortium"/>
            <person name="Sawabe T."/>
            <person name="Meirelles P."/>
            <person name="Feng G."/>
            <person name="Sayaka M."/>
            <person name="Hattori M."/>
            <person name="Ohkuma M."/>
        </authorList>
    </citation>
    <scope>NUCLEOTIDE SEQUENCE [LARGE SCALE GENOMIC DNA]</scope>
    <source>
        <strain evidence="7 8">JCM19232</strain>
    </source>
</reference>
<accession>A0A0B8PI58</accession>
<dbReference type="Proteomes" id="UP000031670">
    <property type="component" value="Unassembled WGS sequence"/>
</dbReference>
<feature type="transmembrane region" description="Helical" evidence="6">
    <location>
        <begin position="30"/>
        <end position="51"/>
    </location>
</feature>
<keyword evidence="5 6" id="KW-0472">Membrane</keyword>
<comment type="subcellular location">
    <subcellularLocation>
        <location evidence="1">Membrane</location>
        <topology evidence="1">Multi-pass membrane protein</topology>
    </subcellularLocation>
</comment>
<dbReference type="AlphaFoldDB" id="A0A0B8PI58"/>
<sequence>MNKELPVSPRLSNADLAPEKKQKWGWYSIFAFWMSDVHSVGGYVFAASLFALGLNGIQVFISLLAGISIVLLFANLMGKPGQKAGVPFPVVARMSFGVFGANIPAVVRGLLLWFGMVFKLIWRPAPSSFCFFTFSQAWSI</sequence>
<dbReference type="EMBL" id="BBSA01000012">
    <property type="protein sequence ID" value="GAM64327.1"/>
    <property type="molecule type" value="Genomic_DNA"/>
</dbReference>
<evidence type="ECO:0000256" key="3">
    <source>
        <dbReference type="ARBA" id="ARBA00022692"/>
    </source>
</evidence>
<dbReference type="PANTHER" id="PTHR30618">
    <property type="entry name" value="NCS1 FAMILY PURINE/PYRIMIDINE TRANSPORTER"/>
    <property type="match status" value="1"/>
</dbReference>
<reference evidence="7 8" key="1">
    <citation type="submission" date="2015-01" db="EMBL/GenBank/DDBJ databases">
        <title>Vibrio sp. C5 JCM 19232 whole genome shotgun sequence.</title>
        <authorList>
            <person name="Sawabe T."/>
            <person name="Meirelles P."/>
            <person name="Feng G."/>
            <person name="Sayaka M."/>
            <person name="Hattori M."/>
            <person name="Ohkuma M."/>
        </authorList>
    </citation>
    <scope>NUCLEOTIDE SEQUENCE [LARGE SCALE GENOMIC DNA]</scope>
    <source>
        <strain evidence="7 8">JCM19232</strain>
    </source>
</reference>
<dbReference type="PANTHER" id="PTHR30618:SF6">
    <property type="entry name" value="NCS1 FAMILY NUCLEOBASE:CATION SYMPORTER-1"/>
    <property type="match status" value="1"/>
</dbReference>
<evidence type="ECO:0000256" key="1">
    <source>
        <dbReference type="ARBA" id="ARBA00004141"/>
    </source>
</evidence>
<keyword evidence="3 6" id="KW-0812">Transmembrane</keyword>
<evidence type="ECO:0000256" key="2">
    <source>
        <dbReference type="ARBA" id="ARBA00008974"/>
    </source>
</evidence>
<comment type="caution">
    <text evidence="7">The sequence shown here is derived from an EMBL/GenBank/DDBJ whole genome shotgun (WGS) entry which is preliminary data.</text>
</comment>
<evidence type="ECO:0000256" key="5">
    <source>
        <dbReference type="ARBA" id="ARBA00023136"/>
    </source>
</evidence>
<dbReference type="GO" id="GO:0015205">
    <property type="term" value="F:nucleobase transmembrane transporter activity"/>
    <property type="evidence" value="ECO:0007669"/>
    <property type="project" value="TreeGrafter"/>
</dbReference>
<dbReference type="Pfam" id="PF02133">
    <property type="entry name" value="Transp_cyt_pur"/>
    <property type="match status" value="1"/>
</dbReference>
<evidence type="ECO:0000256" key="6">
    <source>
        <dbReference type="SAM" id="Phobius"/>
    </source>
</evidence>
<keyword evidence="4 6" id="KW-1133">Transmembrane helix</keyword>
<dbReference type="InterPro" id="IPR045225">
    <property type="entry name" value="Uracil/uridine/allantoin_perm"/>
</dbReference>
<feature type="transmembrane region" description="Helical" evidence="6">
    <location>
        <begin position="90"/>
        <end position="114"/>
    </location>
</feature>
<feature type="transmembrane region" description="Helical" evidence="6">
    <location>
        <begin position="57"/>
        <end position="78"/>
    </location>
</feature>
<comment type="similarity">
    <text evidence="2">Belongs to the purine-cytosine permease (2.A.39) family.</text>
</comment>
<evidence type="ECO:0000313" key="8">
    <source>
        <dbReference type="Proteomes" id="UP000031670"/>
    </source>
</evidence>